<organism evidence="2 3">
    <name type="scientific">Panagrellus redivivus</name>
    <name type="common">Microworm</name>
    <dbReference type="NCBI Taxonomy" id="6233"/>
    <lineage>
        <taxon>Eukaryota</taxon>
        <taxon>Metazoa</taxon>
        <taxon>Ecdysozoa</taxon>
        <taxon>Nematoda</taxon>
        <taxon>Chromadorea</taxon>
        <taxon>Rhabditida</taxon>
        <taxon>Tylenchina</taxon>
        <taxon>Panagrolaimomorpha</taxon>
        <taxon>Panagrolaimoidea</taxon>
        <taxon>Panagrolaimidae</taxon>
        <taxon>Panagrellus</taxon>
    </lineage>
</organism>
<dbReference type="AlphaFoldDB" id="A0A7E4VUT1"/>
<dbReference type="InterPro" id="IPR004000">
    <property type="entry name" value="Actin"/>
</dbReference>
<protein>
    <submittedName>
        <fullName evidence="3">Actin-like protein 6A</fullName>
    </submittedName>
</protein>
<dbReference type="Gene3D" id="3.30.420.40">
    <property type="match status" value="2"/>
</dbReference>
<dbReference type="CDD" id="cd13395">
    <property type="entry name" value="ASKHA_NBD_Arp4_ACTL6-like"/>
    <property type="match status" value="1"/>
</dbReference>
<dbReference type="PRINTS" id="PR00190">
    <property type="entry name" value="ACTIN"/>
</dbReference>
<name>A0A7E4VUT1_PANRE</name>
<dbReference type="Gene3D" id="3.90.640.10">
    <property type="entry name" value="Actin, Chain A, domain 4"/>
    <property type="match status" value="1"/>
</dbReference>
<accession>A0A7E4VUT1</accession>
<dbReference type="PANTHER" id="PTHR11937">
    <property type="entry name" value="ACTIN"/>
    <property type="match status" value="1"/>
</dbReference>
<proteinExistence type="inferred from homology"/>
<keyword evidence="2" id="KW-1185">Reference proteome</keyword>
<dbReference type="SUPFAM" id="SSF53067">
    <property type="entry name" value="Actin-like ATPase domain"/>
    <property type="match status" value="2"/>
</dbReference>
<dbReference type="Pfam" id="PF00022">
    <property type="entry name" value="Actin"/>
    <property type="match status" value="1"/>
</dbReference>
<dbReference type="Gene3D" id="2.30.36.70">
    <property type="entry name" value="Actin, Chain A, domain 2"/>
    <property type="match status" value="1"/>
</dbReference>
<evidence type="ECO:0000256" key="1">
    <source>
        <dbReference type="RuleBase" id="RU000487"/>
    </source>
</evidence>
<dbReference type="InterPro" id="IPR043129">
    <property type="entry name" value="ATPase_NBD"/>
</dbReference>
<reference evidence="2" key="1">
    <citation type="journal article" date="2013" name="Genetics">
        <title>The draft genome and transcriptome of Panagrellus redivivus are shaped by the harsh demands of a free-living lifestyle.</title>
        <authorList>
            <person name="Srinivasan J."/>
            <person name="Dillman A.R."/>
            <person name="Macchietto M.G."/>
            <person name="Heikkinen L."/>
            <person name="Lakso M."/>
            <person name="Fracchia K.M."/>
            <person name="Antoshechkin I."/>
            <person name="Mortazavi A."/>
            <person name="Wong G."/>
            <person name="Sternberg P.W."/>
        </authorList>
    </citation>
    <scope>NUCLEOTIDE SEQUENCE [LARGE SCALE GENOMIC DNA]</scope>
    <source>
        <strain evidence="2">MT8872</strain>
    </source>
</reference>
<dbReference type="SMART" id="SM00268">
    <property type="entry name" value="ACTIN"/>
    <property type="match status" value="1"/>
</dbReference>
<comment type="similarity">
    <text evidence="1">Belongs to the actin family.</text>
</comment>
<evidence type="ECO:0000313" key="3">
    <source>
        <dbReference type="WBParaSite" id="Pan_g3333.t1"/>
    </source>
</evidence>
<dbReference type="Proteomes" id="UP000492821">
    <property type="component" value="Unassembled WGS sequence"/>
</dbReference>
<dbReference type="WBParaSite" id="Pan_g3333.t1">
    <property type="protein sequence ID" value="Pan_g3333.t1"/>
    <property type="gene ID" value="Pan_g3333"/>
</dbReference>
<evidence type="ECO:0000313" key="2">
    <source>
        <dbReference type="Proteomes" id="UP000492821"/>
    </source>
</evidence>
<reference evidence="3" key="2">
    <citation type="submission" date="2020-10" db="UniProtKB">
        <authorList>
            <consortium name="WormBaseParasite"/>
        </authorList>
    </citation>
    <scope>IDENTIFICATION</scope>
</reference>
<sequence>MFDIPSHVGVREVIQSTADNTVLSDNNKARKEYFIDTNKLGVPRPDTDVVSFLKDGMIEDWEIFEEMVDYVTNKCLMCDPKEHPLLFSEPPWNSREKREKLMEIAFEKYEFPAVYLMKNAVLSLFASGRSSGLVIDCGATHTSAVPIHDGYVISNNVVTQQIGGNTIVDQCRLCMDKQEIELVPGYKIASKQEVTENKKPVWKLKSNLPTVTKSFDDYFVRKILEDFAHSTLQLCDTPIDVDFVDKLPAASYGFPCGFRKDFLSERAKIPESLFDLKYLHTADNKPAPSSTLMNVSDIAAAACGMCENDIRTQMYSNVFVSGGTSLIMGFPERLNHDLALRCPPVIKLRVAWAQTMAECRFGAWIGGSIVACQPVFYQYWVSKAEYKELGRSAAEKRCT</sequence>